<keyword evidence="1" id="KW-0067">ATP-binding</keyword>
<dbReference type="InterPro" id="IPR044926">
    <property type="entry name" value="RGS_subdomain_2"/>
</dbReference>
<keyword evidence="1" id="KW-0808">Transferase</keyword>
<evidence type="ECO:0000256" key="1">
    <source>
        <dbReference type="RuleBase" id="RU000308"/>
    </source>
</evidence>
<dbReference type="GO" id="GO:0007165">
    <property type="term" value="P:signal transduction"/>
    <property type="evidence" value="ECO:0007669"/>
    <property type="project" value="InterPro"/>
</dbReference>
<dbReference type="InterPro" id="IPR000239">
    <property type="entry name" value="GPCR_kinase"/>
</dbReference>
<reference evidence="2" key="1">
    <citation type="submission" date="2012-09" db="EMBL/GenBank/DDBJ databases">
        <authorList>
            <person name="Martin A.A."/>
        </authorList>
    </citation>
    <scope>NUCLEOTIDE SEQUENCE</scope>
</reference>
<dbReference type="GO" id="GO:0005524">
    <property type="term" value="F:ATP binding"/>
    <property type="evidence" value="ECO:0007669"/>
    <property type="project" value="UniProtKB-KW"/>
</dbReference>
<keyword evidence="2" id="KW-1185">Reference proteome</keyword>
<evidence type="ECO:0000313" key="2">
    <source>
        <dbReference type="Proteomes" id="UP000035642"/>
    </source>
</evidence>
<dbReference type="EC" id="2.7.11.-" evidence="1"/>
<dbReference type="GO" id="GO:0004703">
    <property type="term" value="F:G protein-coupled receptor kinase activity"/>
    <property type="evidence" value="ECO:0007669"/>
    <property type="project" value="InterPro"/>
</dbReference>
<reference evidence="3" key="2">
    <citation type="submission" date="2017-02" db="UniProtKB">
        <authorList>
            <consortium name="WormBaseParasite"/>
        </authorList>
    </citation>
    <scope>IDENTIFICATION</scope>
</reference>
<name>A0A0K0CYN9_ANGCA</name>
<evidence type="ECO:0000313" key="3">
    <source>
        <dbReference type="WBParaSite" id="ACAC_0000277901-mRNA-1"/>
    </source>
</evidence>
<protein>
    <recommendedName>
        <fullName evidence="1">G protein-coupled receptor kinase</fullName>
        <ecNumber evidence="1">2.7.11.-</ecNumber>
    </recommendedName>
</protein>
<sequence>LEERAEEIRACAFSKSEVRYTDREAGMVKNMEPGKTHLLRPPLYTNELFILCGQFSTVKGVRVDASDTQSCNSFNTGCIKIPWQREMIETEYLQEPDVFSRDDGNLLTSLGSDCQIQFDRKDDSGNMSVLHQISLVHLLFHSLFQISSPFIITFNCDLFSVFGSYYTDMYTFP</sequence>
<keyword evidence="1" id="KW-0418">Kinase</keyword>
<dbReference type="STRING" id="6313.A0A0K0CYN9"/>
<keyword evidence="1" id="KW-0723">Serine/threonine-protein kinase</keyword>
<keyword evidence="1" id="KW-0547">Nucleotide-binding</keyword>
<dbReference type="WBParaSite" id="ACAC_0000277901-mRNA-1">
    <property type="protein sequence ID" value="ACAC_0000277901-mRNA-1"/>
    <property type="gene ID" value="ACAC_0000277901"/>
</dbReference>
<dbReference type="Gene3D" id="1.10.167.10">
    <property type="entry name" value="Regulator of G-protein Signalling 4, domain 2"/>
    <property type="match status" value="1"/>
</dbReference>
<organism evidence="2 3">
    <name type="scientific">Angiostrongylus cantonensis</name>
    <name type="common">Rat lungworm</name>
    <dbReference type="NCBI Taxonomy" id="6313"/>
    <lineage>
        <taxon>Eukaryota</taxon>
        <taxon>Metazoa</taxon>
        <taxon>Ecdysozoa</taxon>
        <taxon>Nematoda</taxon>
        <taxon>Chromadorea</taxon>
        <taxon>Rhabditida</taxon>
        <taxon>Rhabditina</taxon>
        <taxon>Rhabditomorpha</taxon>
        <taxon>Strongyloidea</taxon>
        <taxon>Metastrongylidae</taxon>
        <taxon>Angiostrongylus</taxon>
    </lineage>
</organism>
<dbReference type="AlphaFoldDB" id="A0A0K0CYN9"/>
<accession>A0A0K0CYN9</accession>
<comment type="similarity">
    <text evidence="1">Belongs to the protein kinase superfamily. AGC Ser/Thr protein kinase family. GPRK subfamily.</text>
</comment>
<dbReference type="PRINTS" id="PR00717">
    <property type="entry name" value="GPCRKINASE"/>
</dbReference>
<proteinExistence type="inferred from homology"/>
<dbReference type="Proteomes" id="UP000035642">
    <property type="component" value="Unassembled WGS sequence"/>
</dbReference>